<protein>
    <recommendedName>
        <fullName evidence="8">Transport permease protein</fullName>
    </recommendedName>
</protein>
<accession>A0A317ZFI7</accession>
<keyword evidence="7 8" id="KW-0472">Membrane</keyword>
<keyword evidence="4" id="KW-0547">Nucleotide-binding</keyword>
<evidence type="ECO:0000256" key="6">
    <source>
        <dbReference type="ARBA" id="ARBA00022989"/>
    </source>
</evidence>
<keyword evidence="8" id="KW-1003">Cell membrane</keyword>
<evidence type="ECO:0000256" key="5">
    <source>
        <dbReference type="ARBA" id="ARBA00022840"/>
    </source>
</evidence>
<name>A0A317ZFI7_9BACT</name>
<dbReference type="AlphaFoldDB" id="A0A317ZFI7"/>
<evidence type="ECO:0000256" key="1">
    <source>
        <dbReference type="ARBA" id="ARBA00004141"/>
    </source>
</evidence>
<dbReference type="InterPro" id="IPR003593">
    <property type="entry name" value="AAA+_ATPase"/>
</dbReference>
<dbReference type="Pfam" id="PF00005">
    <property type="entry name" value="ABC_tran"/>
    <property type="match status" value="1"/>
</dbReference>
<dbReference type="PROSITE" id="PS00211">
    <property type="entry name" value="ABC_TRANSPORTER_1"/>
    <property type="match status" value="1"/>
</dbReference>
<dbReference type="EMBL" id="QHJQ01000005">
    <property type="protein sequence ID" value="PXA04120.1"/>
    <property type="molecule type" value="Genomic_DNA"/>
</dbReference>
<dbReference type="SUPFAM" id="SSF52540">
    <property type="entry name" value="P-loop containing nucleoside triphosphate hydrolases"/>
    <property type="match status" value="1"/>
</dbReference>
<keyword evidence="2 8" id="KW-0813">Transport</keyword>
<sequence length="605" mass="66032">MPASNHAILQIRGLSKRFGDFTALNDVDLEIAPGEIFALLGPNGAGKTTLIGCVTGLARSFEGSIKVGGHDVVKEPKLARQLIGLVPQELNYDGFFTTRETLIYQASYFGVPFKSPVHDELLRDFSLLEKSEDNSRYLSGGMKRRLMICKALAHRPAILFLDEPTAGVDVDLRDKLWDYIRDLRDAGVTIVLTTHYLEEAEQLADRIGVIDQGRLVEIDSNAGLRRKYGASHHVLELSRTLSNAEAEALAAHDAIAEAEANRVVMVTGATGGRRLSAVLERIGTLPDCQVAHVETVRRSIEAIFKSIVAENRAAGDSEHPLKPDVTAPSVSTELQQKGLEKLNEVRTQAKKNRGIYGTYGLFRREISRFLSMFMGSILSPVLTTVLWFLVFGYSLGDRLKEIEGVPYADFLVPGLIIMSVVMNAFMNSGFSFLLNKIHGSITDLLASPLSPLQITFAYIASASVRGLCIGSTIWLVATLMGASTLANPPLTLLMILLASASFGALGLCVGILATGFEQVNLLPNFIILPLTFLGGVFYSIKMLPPPWDTVAMFNPLLYLVSELRYAMTGYADVPAGAGFFGGLLFLIFGTIFSYILLKTGYRVRD</sequence>
<dbReference type="GO" id="GO:0016887">
    <property type="term" value="F:ATP hydrolysis activity"/>
    <property type="evidence" value="ECO:0007669"/>
    <property type="project" value="InterPro"/>
</dbReference>
<keyword evidence="12" id="KW-1185">Reference proteome</keyword>
<dbReference type="PANTHER" id="PTHR42711:SF10">
    <property type="entry name" value="ABC TRANSPORTER ATP-BINDING PROTEIN"/>
    <property type="match status" value="1"/>
</dbReference>
<dbReference type="Proteomes" id="UP000247099">
    <property type="component" value="Unassembled WGS sequence"/>
</dbReference>
<dbReference type="Gene3D" id="3.40.50.300">
    <property type="entry name" value="P-loop containing nucleotide triphosphate hydrolases"/>
    <property type="match status" value="1"/>
</dbReference>
<evidence type="ECO:0000256" key="2">
    <source>
        <dbReference type="ARBA" id="ARBA00022448"/>
    </source>
</evidence>
<dbReference type="RefSeq" id="WP_110131067.1">
    <property type="nucleotide sequence ID" value="NZ_QHJQ01000005.1"/>
</dbReference>
<evidence type="ECO:0000256" key="4">
    <source>
        <dbReference type="ARBA" id="ARBA00022741"/>
    </source>
</evidence>
<evidence type="ECO:0000259" key="10">
    <source>
        <dbReference type="PROSITE" id="PS51012"/>
    </source>
</evidence>
<dbReference type="InParanoid" id="A0A317ZFI7"/>
<dbReference type="InterPro" id="IPR050763">
    <property type="entry name" value="ABC_transporter_ATP-binding"/>
</dbReference>
<feature type="transmembrane region" description="Helical" evidence="8">
    <location>
        <begin position="489"/>
        <end position="514"/>
    </location>
</feature>
<comment type="caution">
    <text evidence="11">The sequence shown here is derived from an EMBL/GenBank/DDBJ whole genome shotgun (WGS) entry which is preliminary data.</text>
</comment>
<organism evidence="11 12">
    <name type="scientific">Coraliomargarita sinensis</name>
    <dbReference type="NCBI Taxonomy" id="2174842"/>
    <lineage>
        <taxon>Bacteria</taxon>
        <taxon>Pseudomonadati</taxon>
        <taxon>Verrucomicrobiota</taxon>
        <taxon>Opitutia</taxon>
        <taxon>Puniceicoccales</taxon>
        <taxon>Coraliomargaritaceae</taxon>
        <taxon>Coraliomargarita</taxon>
    </lineage>
</organism>
<evidence type="ECO:0000256" key="8">
    <source>
        <dbReference type="RuleBase" id="RU361157"/>
    </source>
</evidence>
<evidence type="ECO:0000256" key="7">
    <source>
        <dbReference type="ARBA" id="ARBA00023136"/>
    </source>
</evidence>
<dbReference type="GO" id="GO:0005886">
    <property type="term" value="C:plasma membrane"/>
    <property type="evidence" value="ECO:0007669"/>
    <property type="project" value="UniProtKB-SubCell"/>
</dbReference>
<dbReference type="PROSITE" id="PS50893">
    <property type="entry name" value="ABC_TRANSPORTER_2"/>
    <property type="match status" value="1"/>
</dbReference>
<dbReference type="GO" id="GO:0140359">
    <property type="term" value="F:ABC-type transporter activity"/>
    <property type="evidence" value="ECO:0007669"/>
    <property type="project" value="InterPro"/>
</dbReference>
<feature type="transmembrane region" description="Helical" evidence="8">
    <location>
        <begin position="521"/>
        <end position="540"/>
    </location>
</feature>
<feature type="transmembrane region" description="Helical" evidence="8">
    <location>
        <begin position="455"/>
        <end position="477"/>
    </location>
</feature>
<dbReference type="InterPro" id="IPR047817">
    <property type="entry name" value="ABC2_TM_bact-type"/>
</dbReference>
<dbReference type="InterPro" id="IPR027417">
    <property type="entry name" value="P-loop_NTPase"/>
</dbReference>
<dbReference type="PROSITE" id="PS51012">
    <property type="entry name" value="ABC_TM2"/>
    <property type="match status" value="1"/>
</dbReference>
<dbReference type="InterPro" id="IPR017871">
    <property type="entry name" value="ABC_transporter-like_CS"/>
</dbReference>
<dbReference type="OrthoDB" id="9804819at2"/>
<feature type="domain" description="ABC transmembrane type-2" evidence="10">
    <location>
        <begin position="371"/>
        <end position="604"/>
    </location>
</feature>
<dbReference type="PANTHER" id="PTHR42711">
    <property type="entry name" value="ABC TRANSPORTER ATP-BINDING PROTEIN"/>
    <property type="match status" value="1"/>
</dbReference>
<evidence type="ECO:0000259" key="9">
    <source>
        <dbReference type="PROSITE" id="PS50893"/>
    </source>
</evidence>
<dbReference type="InterPro" id="IPR013525">
    <property type="entry name" value="ABC2_TM"/>
</dbReference>
<dbReference type="Pfam" id="PF01061">
    <property type="entry name" value="ABC2_membrane"/>
    <property type="match status" value="1"/>
</dbReference>
<feature type="domain" description="ABC transporter" evidence="9">
    <location>
        <begin position="9"/>
        <end position="237"/>
    </location>
</feature>
<proteinExistence type="inferred from homology"/>
<comment type="subcellular location">
    <subcellularLocation>
        <location evidence="8">Cell membrane</location>
        <topology evidence="8">Multi-pass membrane protein</topology>
    </subcellularLocation>
    <subcellularLocation>
        <location evidence="1">Membrane</location>
        <topology evidence="1">Multi-pass membrane protein</topology>
    </subcellularLocation>
</comment>
<keyword evidence="3 8" id="KW-0812">Transmembrane</keyword>
<dbReference type="SMART" id="SM00382">
    <property type="entry name" value="AAA"/>
    <property type="match status" value="1"/>
</dbReference>
<keyword evidence="6 8" id="KW-1133">Transmembrane helix</keyword>
<evidence type="ECO:0000256" key="3">
    <source>
        <dbReference type="ARBA" id="ARBA00022692"/>
    </source>
</evidence>
<keyword evidence="5" id="KW-0067">ATP-binding</keyword>
<gene>
    <name evidence="11" type="ORF">DDZ13_08765</name>
</gene>
<comment type="similarity">
    <text evidence="8">Belongs to the ABC-2 integral membrane protein family.</text>
</comment>
<feature type="transmembrane region" description="Helical" evidence="8">
    <location>
        <begin position="410"/>
        <end position="434"/>
    </location>
</feature>
<feature type="transmembrane region" description="Helical" evidence="8">
    <location>
        <begin position="577"/>
        <end position="597"/>
    </location>
</feature>
<evidence type="ECO:0000313" key="11">
    <source>
        <dbReference type="EMBL" id="PXA04120.1"/>
    </source>
</evidence>
<dbReference type="GO" id="GO:0005524">
    <property type="term" value="F:ATP binding"/>
    <property type="evidence" value="ECO:0007669"/>
    <property type="project" value="UniProtKB-KW"/>
</dbReference>
<reference evidence="11 12" key="1">
    <citation type="submission" date="2018-05" db="EMBL/GenBank/DDBJ databases">
        <title>Coraliomargarita sinensis sp. nov., isolated from a marine solar saltern.</title>
        <authorList>
            <person name="Zhou L.Y."/>
        </authorList>
    </citation>
    <scope>NUCLEOTIDE SEQUENCE [LARGE SCALE GENOMIC DNA]</scope>
    <source>
        <strain evidence="11 12">WN38</strain>
    </source>
</reference>
<dbReference type="InterPro" id="IPR003439">
    <property type="entry name" value="ABC_transporter-like_ATP-bd"/>
</dbReference>
<evidence type="ECO:0000313" key="12">
    <source>
        <dbReference type="Proteomes" id="UP000247099"/>
    </source>
</evidence>
<feature type="transmembrane region" description="Helical" evidence="8">
    <location>
        <begin position="369"/>
        <end position="390"/>
    </location>
</feature>